<dbReference type="NCBIfam" id="NF041062">
    <property type="entry name" value="DpdE"/>
    <property type="match status" value="1"/>
</dbReference>
<evidence type="ECO:0000313" key="3">
    <source>
        <dbReference type="EMBL" id="GAA2215692.1"/>
    </source>
</evidence>
<gene>
    <name evidence="3" type="ORF">GCM10009850_111600</name>
</gene>
<dbReference type="EMBL" id="BAAAQX010000053">
    <property type="protein sequence ID" value="GAA2215692.1"/>
    <property type="molecule type" value="Genomic_DNA"/>
</dbReference>
<dbReference type="InterPro" id="IPR014001">
    <property type="entry name" value="Helicase_ATP-bd"/>
</dbReference>
<dbReference type="Proteomes" id="UP001499843">
    <property type="component" value="Unassembled WGS sequence"/>
</dbReference>
<organism evidence="3 4">
    <name type="scientific">Nonomuraea monospora</name>
    <dbReference type="NCBI Taxonomy" id="568818"/>
    <lineage>
        <taxon>Bacteria</taxon>
        <taxon>Bacillati</taxon>
        <taxon>Actinomycetota</taxon>
        <taxon>Actinomycetes</taxon>
        <taxon>Streptosporangiales</taxon>
        <taxon>Streptosporangiaceae</taxon>
        <taxon>Nonomuraea</taxon>
    </lineage>
</organism>
<evidence type="ECO:0000259" key="2">
    <source>
        <dbReference type="PROSITE" id="PS51194"/>
    </source>
</evidence>
<dbReference type="InterPro" id="IPR001650">
    <property type="entry name" value="Helicase_C-like"/>
</dbReference>
<dbReference type="PROSITE" id="PS51194">
    <property type="entry name" value="HELICASE_CTER"/>
    <property type="match status" value="1"/>
</dbReference>
<protein>
    <submittedName>
        <fullName evidence="3">Uncharacterized protein</fullName>
    </submittedName>
</protein>
<feature type="domain" description="Helicase ATP-binding" evidence="1">
    <location>
        <begin position="1"/>
        <end position="124"/>
    </location>
</feature>
<comment type="caution">
    <text evidence="3">The sequence shown here is derived from an EMBL/GenBank/DDBJ whole genome shotgun (WGS) entry which is preliminary data.</text>
</comment>
<dbReference type="Gene3D" id="3.40.50.10810">
    <property type="entry name" value="Tandem AAA-ATPase domain"/>
    <property type="match status" value="1"/>
</dbReference>
<dbReference type="InterPro" id="IPR038718">
    <property type="entry name" value="SNF2-like_sf"/>
</dbReference>
<evidence type="ECO:0000259" key="1">
    <source>
        <dbReference type="PROSITE" id="PS51192"/>
    </source>
</evidence>
<feature type="domain" description="Helicase C-terminal" evidence="2">
    <location>
        <begin position="341"/>
        <end position="504"/>
    </location>
</feature>
<proteinExistence type="predicted"/>
<evidence type="ECO:0000313" key="4">
    <source>
        <dbReference type="Proteomes" id="UP001499843"/>
    </source>
</evidence>
<accession>A0ABN3D1M3</accession>
<dbReference type="PROSITE" id="PS51192">
    <property type="entry name" value="HELICASE_ATP_BIND_1"/>
    <property type="match status" value="1"/>
</dbReference>
<dbReference type="SUPFAM" id="SSF52540">
    <property type="entry name" value="P-loop containing nucleoside triphosphate hydrolases"/>
    <property type="match status" value="1"/>
</dbReference>
<reference evidence="3 4" key="1">
    <citation type="journal article" date="2019" name="Int. J. Syst. Evol. Microbiol.">
        <title>The Global Catalogue of Microorganisms (GCM) 10K type strain sequencing project: providing services to taxonomists for standard genome sequencing and annotation.</title>
        <authorList>
            <consortium name="The Broad Institute Genomics Platform"/>
            <consortium name="The Broad Institute Genome Sequencing Center for Infectious Disease"/>
            <person name="Wu L."/>
            <person name="Ma J."/>
        </authorList>
    </citation>
    <scope>NUCLEOTIDE SEQUENCE [LARGE SCALE GENOMIC DNA]</scope>
    <source>
        <strain evidence="3 4">JCM 16114</strain>
    </source>
</reference>
<dbReference type="Gene3D" id="3.40.50.300">
    <property type="entry name" value="P-loop containing nucleotide triphosphate hydrolases"/>
    <property type="match status" value="1"/>
</dbReference>
<keyword evidence="4" id="KW-1185">Reference proteome</keyword>
<name>A0ABN3D1M3_9ACTN</name>
<dbReference type="Pfam" id="PF00271">
    <property type="entry name" value="Helicase_C"/>
    <property type="match status" value="1"/>
</dbReference>
<sequence length="848" mass="95310">MVLRQLLLDEAGTAVVIAPDQVVGQWKQELAMKFRVHELPGTVEIVGHSAIGTIRPEPRMLTIVDEAHRLTEQVNNEGEGLRDQQYGALCAIAHASKALLLLSATPVRSNEDAFLRLLHLLDPTNYPLTDLAAFRHRVEMRDDLAQAISAISEETPLRYLDGPLTQVSQLLSHDPVAKELVADAHQFIAARAEGEARRKISNLRSYISETYRLHRRMVRNRRSTATKKGFPARGRSLADNWLIPDPDRRRQDLFTALDDLRLALELEEHPKAGYILQIILGRILAPIIALEDLVKALRRNPNHDLSPDELSAVDSIVRLTAGQEFADDLERILANATEADRLSEAIEWARERVGRKKCAIACSFPNTARLLAQSLVSELGGHRVSALLEGQGEELRIRLATEFARSTERSILVIDRSAEEATNLQFIDEVLHLNMPTFSTHLEQRLGRFDRWSELQSPVRSSTFREDFTTGRNHIDAWTMTLNDVFGVFTSSTSTLQYVLSDLENKFFHTAVTHTLAGAREEMLGQRDELAAQQRRISGQDILDSIEDRANDEDVARRLSAVDAQQREIERAVHGYLVEMLRFSVSYEDDHVRFGVSRSKPPLLTEECVRDIGTQVFKRSYTADRITAEAGLGLLRWGEPLVNAFAKIAEVDDRGRAFATEVQLQTREPDREPWVAFCFDIKVAPGLIKLPGVSDLDGALHRAIQARSEFFLPTTLERIWWLAGQGECGSRLVKLLERTDGENLGSRPEHFRELTAPFQWPRLCGDVFRTAIAAVHGRDSVMQRLGEARRRTAAAQELERVILQARSRIGGESSSDETVMAAVQHALAHPELSLDSCGAVFITWVYRP</sequence>
<dbReference type="InterPro" id="IPR027417">
    <property type="entry name" value="P-loop_NTPase"/>
</dbReference>